<feature type="chain" id="PRO_5027564746" description="DUF5666 domain-containing protein" evidence="1">
    <location>
        <begin position="29"/>
        <end position="142"/>
    </location>
</feature>
<feature type="signal peptide" evidence="1">
    <location>
        <begin position="1"/>
        <end position="28"/>
    </location>
</feature>
<proteinExistence type="predicted"/>
<protein>
    <recommendedName>
        <fullName evidence="3">DUF5666 domain-containing protein</fullName>
    </recommendedName>
</protein>
<accession>A0A7C3QWT9</accession>
<gene>
    <name evidence="2" type="ORF">ENX03_08300</name>
</gene>
<comment type="caution">
    <text evidence="2">The sequence shown here is derived from an EMBL/GenBank/DDBJ whole genome shotgun (WGS) entry which is preliminary data.</text>
</comment>
<reference evidence="2" key="1">
    <citation type="journal article" date="2020" name="mSystems">
        <title>Genome- and Community-Level Interaction Insights into Carbon Utilization and Element Cycling Functions of Hydrothermarchaeota in Hydrothermal Sediment.</title>
        <authorList>
            <person name="Zhou Z."/>
            <person name="Liu Y."/>
            <person name="Xu W."/>
            <person name="Pan J."/>
            <person name="Luo Z.H."/>
            <person name="Li M."/>
        </authorList>
    </citation>
    <scope>NUCLEOTIDE SEQUENCE [LARGE SCALE GENOMIC DNA]</scope>
    <source>
        <strain evidence="2">SpSt-902</strain>
    </source>
</reference>
<sequence>MSERESRKKWAGRFFVVIALLLAGPANAFVSLALAHPDNQKPFYSGKDSGGATGKKTVHHGKVFSGILVDVNLKSHPMTLTAENGGAGPEHFVFGGDLLPRALVWKKGKSVGVKALRKGDRVRLVYQNGSDGPQVTHIRILP</sequence>
<dbReference type="AlphaFoldDB" id="A0A7C3QWT9"/>
<evidence type="ECO:0000313" key="2">
    <source>
        <dbReference type="EMBL" id="HFT93916.1"/>
    </source>
</evidence>
<dbReference type="EMBL" id="DTMM01000173">
    <property type="protein sequence ID" value="HFT93916.1"/>
    <property type="molecule type" value="Genomic_DNA"/>
</dbReference>
<name>A0A7C3QWT9_9BACT</name>
<organism evidence="2">
    <name type="scientific">Leptospirillum ferriphilum</name>
    <dbReference type="NCBI Taxonomy" id="178606"/>
    <lineage>
        <taxon>Bacteria</taxon>
        <taxon>Pseudomonadati</taxon>
        <taxon>Nitrospirota</taxon>
        <taxon>Nitrospiria</taxon>
        <taxon>Nitrospirales</taxon>
        <taxon>Nitrospiraceae</taxon>
        <taxon>Leptospirillum</taxon>
    </lineage>
</organism>
<evidence type="ECO:0008006" key="3">
    <source>
        <dbReference type="Google" id="ProtNLM"/>
    </source>
</evidence>
<keyword evidence="1" id="KW-0732">Signal</keyword>
<evidence type="ECO:0000256" key="1">
    <source>
        <dbReference type="SAM" id="SignalP"/>
    </source>
</evidence>